<name>A0ABV7FGE3_9GAMM</name>
<protein>
    <recommendedName>
        <fullName evidence="4">Type II secretion system protein K</fullName>
    </recommendedName>
</protein>
<keyword evidence="1" id="KW-0472">Membrane</keyword>
<proteinExistence type="predicted"/>
<gene>
    <name evidence="2" type="ORF">ACFODX_05305</name>
</gene>
<reference evidence="3" key="1">
    <citation type="journal article" date="2019" name="Int. J. Syst. Evol. Microbiol.">
        <title>The Global Catalogue of Microorganisms (GCM) 10K type strain sequencing project: providing services to taxonomists for standard genome sequencing and annotation.</title>
        <authorList>
            <consortium name="The Broad Institute Genomics Platform"/>
            <consortium name="The Broad Institute Genome Sequencing Center for Infectious Disease"/>
            <person name="Wu L."/>
            <person name="Ma J."/>
        </authorList>
    </citation>
    <scope>NUCLEOTIDE SEQUENCE [LARGE SCALE GENOMIC DNA]</scope>
    <source>
        <strain evidence="3">KCTC 52237</strain>
    </source>
</reference>
<dbReference type="Proteomes" id="UP001595555">
    <property type="component" value="Unassembled WGS sequence"/>
</dbReference>
<evidence type="ECO:0008006" key="4">
    <source>
        <dbReference type="Google" id="ProtNLM"/>
    </source>
</evidence>
<sequence>MLVPFGPSNRSESQCGFVLVSVLWLLVIMTMAATAFSIWVTTVREEAAKRQAYQEGYRRALDALNKVTFTYMAEMKTPQGIAWPATGGVKNEVFFDSFDDFLGGAAPKVKASGNAGFLKLNSSVLDLGQGLRVVVQDHAGLIGLSELSQPHVFDNLIAAAGNSTLSIARLRDNLIDYQDRNSFSNLQGAEAIEYRRKNIPPPTNGVLRHPLQLRAIMDWDTLLATKGDEWLLRQFKEAGGALVNINTAPDSVVALLLAKDGDLAAIKELRNKKTIESIFELTRYSSNGEDVPFTIMPSGGFRFWWWLEGDATAQVYDVQFDHLAPGSKAWYINWSRRVKLPDDLAQSTPTVVNHPFFE</sequence>
<comment type="caution">
    <text evidence="2">The sequence shown here is derived from an EMBL/GenBank/DDBJ whole genome shotgun (WGS) entry which is preliminary data.</text>
</comment>
<organism evidence="2 3">
    <name type="scientific">Cellvibrio fontiphilus</name>
    <dbReference type="NCBI Taxonomy" id="1815559"/>
    <lineage>
        <taxon>Bacteria</taxon>
        <taxon>Pseudomonadati</taxon>
        <taxon>Pseudomonadota</taxon>
        <taxon>Gammaproteobacteria</taxon>
        <taxon>Cellvibrionales</taxon>
        <taxon>Cellvibrionaceae</taxon>
        <taxon>Cellvibrio</taxon>
    </lineage>
</organism>
<evidence type="ECO:0000313" key="3">
    <source>
        <dbReference type="Proteomes" id="UP001595555"/>
    </source>
</evidence>
<evidence type="ECO:0000256" key="1">
    <source>
        <dbReference type="SAM" id="Phobius"/>
    </source>
</evidence>
<dbReference type="RefSeq" id="WP_378116790.1">
    <property type="nucleotide sequence ID" value="NZ_JBHRTF010000002.1"/>
</dbReference>
<feature type="transmembrane region" description="Helical" evidence="1">
    <location>
        <begin position="16"/>
        <end position="40"/>
    </location>
</feature>
<evidence type="ECO:0000313" key="2">
    <source>
        <dbReference type="EMBL" id="MFC3114969.1"/>
    </source>
</evidence>
<keyword evidence="1" id="KW-1133">Transmembrane helix</keyword>
<dbReference type="EMBL" id="JBHRTF010000002">
    <property type="protein sequence ID" value="MFC3114969.1"/>
    <property type="molecule type" value="Genomic_DNA"/>
</dbReference>
<keyword evidence="3" id="KW-1185">Reference proteome</keyword>
<keyword evidence="1" id="KW-0812">Transmembrane</keyword>
<accession>A0ABV7FGE3</accession>